<accession>A0A6L7GBK8</accession>
<dbReference type="SUPFAM" id="SSF48452">
    <property type="entry name" value="TPR-like"/>
    <property type="match status" value="1"/>
</dbReference>
<evidence type="ECO:0000313" key="2">
    <source>
        <dbReference type="EMBL" id="MXP13349.1"/>
    </source>
</evidence>
<dbReference type="PROSITE" id="PS51257">
    <property type="entry name" value="PROKAR_LIPOPROTEIN"/>
    <property type="match status" value="1"/>
</dbReference>
<dbReference type="RefSeq" id="WP_160599455.1">
    <property type="nucleotide sequence ID" value="NZ_WTYU01000001.1"/>
</dbReference>
<dbReference type="OrthoDB" id="7388953at2"/>
<dbReference type="Gene3D" id="1.25.40.10">
    <property type="entry name" value="Tetratricopeptide repeat domain"/>
    <property type="match status" value="1"/>
</dbReference>
<dbReference type="Gene3D" id="3.30.70.1070">
    <property type="entry name" value="Sporulation related repeat"/>
    <property type="match status" value="1"/>
</dbReference>
<protein>
    <submittedName>
        <fullName evidence="2">SPOR domain-containing protein</fullName>
    </submittedName>
</protein>
<dbReference type="Pfam" id="PF05036">
    <property type="entry name" value="SPOR"/>
    <property type="match status" value="1"/>
</dbReference>
<gene>
    <name evidence="2" type="ORF">GRI44_01090</name>
</gene>
<proteinExistence type="predicted"/>
<evidence type="ECO:0000313" key="3">
    <source>
        <dbReference type="Proteomes" id="UP000473531"/>
    </source>
</evidence>
<dbReference type="InterPro" id="IPR036680">
    <property type="entry name" value="SPOR-like_sf"/>
</dbReference>
<dbReference type="InterPro" id="IPR007730">
    <property type="entry name" value="SPOR-like_dom"/>
</dbReference>
<reference evidence="2 3" key="1">
    <citation type="submission" date="2019-12" db="EMBL/GenBank/DDBJ databases">
        <title>Genomic-based taxomic classification of the family Erythrobacteraceae.</title>
        <authorList>
            <person name="Xu L."/>
        </authorList>
    </citation>
    <scope>NUCLEOTIDE SEQUENCE [LARGE SCALE GENOMIC DNA]</scope>
    <source>
        <strain evidence="2 3">KCTC 52259</strain>
    </source>
</reference>
<dbReference type="Proteomes" id="UP000473531">
    <property type="component" value="Unassembled WGS sequence"/>
</dbReference>
<dbReference type="SUPFAM" id="SSF110997">
    <property type="entry name" value="Sporulation related repeat"/>
    <property type="match status" value="1"/>
</dbReference>
<keyword evidence="3" id="KW-1185">Reference proteome</keyword>
<dbReference type="InterPro" id="IPR011990">
    <property type="entry name" value="TPR-like_helical_dom_sf"/>
</dbReference>
<dbReference type="GO" id="GO:0042834">
    <property type="term" value="F:peptidoglycan binding"/>
    <property type="evidence" value="ECO:0007669"/>
    <property type="project" value="InterPro"/>
</dbReference>
<dbReference type="EMBL" id="WTYU01000001">
    <property type="protein sequence ID" value="MXP13349.1"/>
    <property type="molecule type" value="Genomic_DNA"/>
</dbReference>
<comment type="caution">
    <text evidence="2">The sequence shown here is derived from an EMBL/GenBank/DDBJ whole genome shotgun (WGS) entry which is preliminary data.</text>
</comment>
<evidence type="ECO:0000259" key="1">
    <source>
        <dbReference type="Pfam" id="PF05036"/>
    </source>
</evidence>
<sequence length="492" mass="50806">MTHETKFSTGRSNRMVALALTTALATTALGGCTTKAAPQADLSAGKAQTALARGDADTALSHAEAAVLADPRNAAYRAMLGATYMEAGRFQSAATSFGDAMTLGDESPRTALSLALALVAAGDSRSAHALLTDWRDDLDPADLGLALALTGDANQGVHVLTNALRNGQNSAKVRQNLAYAYALKGDWRAARVMAAEDVPADKVGDRIGEWARYAAPEMSHQRVAALLEVPLVGDVGQPAALALANHPSNQQMAAEAATLVPAQNDAQEYVFAMPEKGELPALDAAAMETPALARAETRAAPVAIPVSQPAPVVMAEAVGMPAAPAASDSFDAAFAVAASTTATLAQVARNAVNFFSSPVIQTVPARSAARTAAATQTRSKTPATAPQTMRAAAKKGGNHAVQLGSFTSKDAAQKAWGIYTKRHASLDQYDMVITEARVNGKTYWRVAAGNMASTDARSMCSTVKARGFGCIAYAASSPLPGTVDAGIRMASR</sequence>
<feature type="domain" description="SPOR" evidence="1">
    <location>
        <begin position="396"/>
        <end position="472"/>
    </location>
</feature>
<dbReference type="AlphaFoldDB" id="A0A6L7GBK8"/>
<organism evidence="2 3">
    <name type="scientific">Allopontixanthobacter confluentis</name>
    <dbReference type="NCBI Taxonomy" id="1849021"/>
    <lineage>
        <taxon>Bacteria</taxon>
        <taxon>Pseudomonadati</taxon>
        <taxon>Pseudomonadota</taxon>
        <taxon>Alphaproteobacteria</taxon>
        <taxon>Sphingomonadales</taxon>
        <taxon>Erythrobacteraceae</taxon>
        <taxon>Allopontixanthobacter</taxon>
    </lineage>
</organism>
<name>A0A6L7GBK8_9SPHN</name>